<dbReference type="EMBL" id="KQ086199">
    <property type="protein sequence ID" value="KLO06533.1"/>
    <property type="molecule type" value="Genomic_DNA"/>
</dbReference>
<dbReference type="PROSITE" id="PS50097">
    <property type="entry name" value="BTB"/>
    <property type="match status" value="1"/>
</dbReference>
<evidence type="ECO:0000313" key="2">
    <source>
        <dbReference type="EMBL" id="KLO06533.1"/>
    </source>
</evidence>
<protein>
    <recommendedName>
        <fullName evidence="1">BTB domain-containing protein</fullName>
    </recommendedName>
</protein>
<dbReference type="Proteomes" id="UP000053477">
    <property type="component" value="Unassembled WGS sequence"/>
</dbReference>
<dbReference type="OrthoDB" id="3357985at2759"/>
<organism evidence="2 3">
    <name type="scientific">Schizopora paradoxa</name>
    <dbReference type="NCBI Taxonomy" id="27342"/>
    <lineage>
        <taxon>Eukaryota</taxon>
        <taxon>Fungi</taxon>
        <taxon>Dikarya</taxon>
        <taxon>Basidiomycota</taxon>
        <taxon>Agaricomycotina</taxon>
        <taxon>Agaricomycetes</taxon>
        <taxon>Hymenochaetales</taxon>
        <taxon>Schizoporaceae</taxon>
        <taxon>Schizopora</taxon>
    </lineage>
</organism>
<accession>A0A0H2RAM5</accession>
<sequence>MKSTASSEGCKPAVARADFDPAYTFNDGDLVLRSVDGTNFRVHSIILKLGSSVFRDMLDIPTGAPNTAERTKRELAKGPIIASEPASVLRILLDILYPGARHVFNVDVIDSSDLLISLGLAARKYDMVSVIEGLCAFIVTRDAISHFHPVKLYGIAWDLGCTFEAIFLSAETLRYNLNTPEVFTFLKETNTEGVIKLQILHRRRKVLLLNALHEMSGEPPYAPDVSDVVVPDHPLNTSINFSANYCADPRTYYEDLSKSRLAWITLKYEISKSMDEQTDGLPLTEFGGEFYAKSRFADIESLVGLDVLSKEIARLLDMLPRHIDI</sequence>
<dbReference type="InParanoid" id="A0A0H2RAM5"/>
<feature type="domain" description="BTB" evidence="1">
    <location>
        <begin position="28"/>
        <end position="105"/>
    </location>
</feature>
<dbReference type="InterPro" id="IPR000210">
    <property type="entry name" value="BTB/POZ_dom"/>
</dbReference>
<proteinExistence type="predicted"/>
<gene>
    <name evidence="2" type="ORF">SCHPADRAFT_687710</name>
</gene>
<dbReference type="SUPFAM" id="SSF54695">
    <property type="entry name" value="POZ domain"/>
    <property type="match status" value="1"/>
</dbReference>
<reference evidence="2 3" key="1">
    <citation type="submission" date="2015-04" db="EMBL/GenBank/DDBJ databases">
        <title>Complete genome sequence of Schizopora paradoxa KUC8140, a cosmopolitan wood degrader in East Asia.</title>
        <authorList>
            <consortium name="DOE Joint Genome Institute"/>
            <person name="Min B."/>
            <person name="Park H."/>
            <person name="Jang Y."/>
            <person name="Kim J.-J."/>
            <person name="Kim K.H."/>
            <person name="Pangilinan J."/>
            <person name="Lipzen A."/>
            <person name="Riley R."/>
            <person name="Grigoriev I.V."/>
            <person name="Spatafora J.W."/>
            <person name="Choi I.-G."/>
        </authorList>
    </citation>
    <scope>NUCLEOTIDE SEQUENCE [LARGE SCALE GENOMIC DNA]</scope>
    <source>
        <strain evidence="2 3">KUC8140</strain>
    </source>
</reference>
<evidence type="ECO:0000313" key="3">
    <source>
        <dbReference type="Proteomes" id="UP000053477"/>
    </source>
</evidence>
<dbReference type="Pfam" id="PF00651">
    <property type="entry name" value="BTB"/>
    <property type="match status" value="1"/>
</dbReference>
<dbReference type="AlphaFoldDB" id="A0A0H2RAM5"/>
<dbReference type="Gene3D" id="3.30.710.10">
    <property type="entry name" value="Potassium Channel Kv1.1, Chain A"/>
    <property type="match status" value="1"/>
</dbReference>
<evidence type="ECO:0000259" key="1">
    <source>
        <dbReference type="PROSITE" id="PS50097"/>
    </source>
</evidence>
<dbReference type="CDD" id="cd18186">
    <property type="entry name" value="BTB_POZ_ZBTB_KLHL-like"/>
    <property type="match status" value="1"/>
</dbReference>
<name>A0A0H2RAM5_9AGAM</name>
<dbReference type="InterPro" id="IPR011333">
    <property type="entry name" value="SKP1/BTB/POZ_sf"/>
</dbReference>
<keyword evidence="3" id="KW-1185">Reference proteome</keyword>
<dbReference type="STRING" id="27342.A0A0H2RAM5"/>